<organism evidence="2 3">
    <name type="scientific">Pilimelia anulata</name>
    <dbReference type="NCBI Taxonomy" id="53371"/>
    <lineage>
        <taxon>Bacteria</taxon>
        <taxon>Bacillati</taxon>
        <taxon>Actinomycetota</taxon>
        <taxon>Actinomycetes</taxon>
        <taxon>Micromonosporales</taxon>
        <taxon>Micromonosporaceae</taxon>
        <taxon>Pilimelia</taxon>
    </lineage>
</organism>
<reference evidence="2" key="1">
    <citation type="journal article" date="2014" name="Int. J. Syst. Evol. Microbiol.">
        <title>Complete genome sequence of Corynebacterium casei LMG S-19264T (=DSM 44701T), isolated from a smear-ripened cheese.</title>
        <authorList>
            <consortium name="US DOE Joint Genome Institute (JGI-PGF)"/>
            <person name="Walter F."/>
            <person name="Albersmeier A."/>
            <person name="Kalinowski J."/>
            <person name="Ruckert C."/>
        </authorList>
    </citation>
    <scope>NUCLEOTIDE SEQUENCE</scope>
    <source>
        <strain evidence="2">JCM 3090</strain>
    </source>
</reference>
<keyword evidence="3" id="KW-1185">Reference proteome</keyword>
<dbReference type="AlphaFoldDB" id="A0A8J3B196"/>
<protein>
    <submittedName>
        <fullName evidence="2">Uncharacterized protein</fullName>
    </submittedName>
</protein>
<feature type="compositionally biased region" description="Acidic residues" evidence="1">
    <location>
        <begin position="125"/>
        <end position="137"/>
    </location>
</feature>
<dbReference type="Proteomes" id="UP000649739">
    <property type="component" value="Unassembled WGS sequence"/>
</dbReference>
<reference evidence="2" key="2">
    <citation type="submission" date="2020-09" db="EMBL/GenBank/DDBJ databases">
        <authorList>
            <person name="Sun Q."/>
            <person name="Ohkuma M."/>
        </authorList>
    </citation>
    <scope>NUCLEOTIDE SEQUENCE</scope>
    <source>
        <strain evidence="2">JCM 3090</strain>
    </source>
</reference>
<evidence type="ECO:0000313" key="3">
    <source>
        <dbReference type="Proteomes" id="UP000649739"/>
    </source>
</evidence>
<accession>A0A8J3B196</accession>
<feature type="region of interest" description="Disordered" evidence="1">
    <location>
        <begin position="107"/>
        <end position="151"/>
    </location>
</feature>
<dbReference type="EMBL" id="BMQB01000001">
    <property type="protein sequence ID" value="GGJ75566.1"/>
    <property type="molecule type" value="Genomic_DNA"/>
</dbReference>
<comment type="caution">
    <text evidence="2">The sequence shown here is derived from an EMBL/GenBank/DDBJ whole genome shotgun (WGS) entry which is preliminary data.</text>
</comment>
<evidence type="ECO:0000256" key="1">
    <source>
        <dbReference type="SAM" id="MobiDB-lite"/>
    </source>
</evidence>
<sequence>MRYAAMRKAQEAKQRRDAERLVRERKVEQALAEFFEHTATVEQIEADTAAKLAKVTAVGEMKTQEASELVAVALRAMLELGETRTAVAELTGWSLAAIRDAVATNDYASDGHNQSAGRHGLVQPQDDDVGEDNDPDGGEAPYWREGGDWST</sequence>
<gene>
    <name evidence="2" type="ORF">GCM10010123_01950</name>
</gene>
<name>A0A8J3B196_9ACTN</name>
<evidence type="ECO:0000313" key="2">
    <source>
        <dbReference type="EMBL" id="GGJ75566.1"/>
    </source>
</evidence>
<proteinExistence type="predicted"/>